<dbReference type="Gene3D" id="4.10.60.10">
    <property type="entry name" value="Zinc finger, CCHC-type"/>
    <property type="match status" value="1"/>
</dbReference>
<dbReference type="SUPFAM" id="SSF53098">
    <property type="entry name" value="Ribonuclease H-like"/>
    <property type="match status" value="1"/>
</dbReference>
<dbReference type="InterPro" id="IPR012337">
    <property type="entry name" value="RNaseH-like_sf"/>
</dbReference>
<evidence type="ECO:0000256" key="4">
    <source>
        <dbReference type="ARBA" id="ARBA00022695"/>
    </source>
</evidence>
<dbReference type="SUPFAM" id="SSF57756">
    <property type="entry name" value="Retrovirus zinc finger-like domains"/>
    <property type="match status" value="1"/>
</dbReference>
<keyword evidence="9" id="KW-0479">Metal-binding</keyword>
<dbReference type="PANTHER" id="PTHR33568">
    <property type="entry name" value="DNA POLYMERASE"/>
    <property type="match status" value="1"/>
</dbReference>
<dbReference type="GO" id="GO:0008270">
    <property type="term" value="F:zinc ion binding"/>
    <property type="evidence" value="ECO:0007669"/>
    <property type="project" value="UniProtKB-KW"/>
</dbReference>
<reference evidence="13" key="1">
    <citation type="submission" date="2016-11" db="UniProtKB">
        <authorList>
            <consortium name="WormBaseParasite"/>
        </authorList>
    </citation>
    <scope>IDENTIFICATION</scope>
</reference>
<evidence type="ECO:0000256" key="5">
    <source>
        <dbReference type="ARBA" id="ARBA00022705"/>
    </source>
</evidence>
<dbReference type="Proteomes" id="UP000095281">
    <property type="component" value="Unplaced"/>
</dbReference>
<dbReference type="InterPro" id="IPR001878">
    <property type="entry name" value="Znf_CCHC"/>
</dbReference>
<dbReference type="SMART" id="SM00343">
    <property type="entry name" value="ZnF_C2HC"/>
    <property type="match status" value="1"/>
</dbReference>
<keyword evidence="5" id="KW-0235">DNA replication</keyword>
<dbReference type="InterPro" id="IPR004868">
    <property type="entry name" value="DNA-dir_DNA_pol_B_mt/vir"/>
</dbReference>
<proteinExistence type="inferred from homology"/>
<organism evidence="12 13">
    <name type="scientific">Meloidogyne hapla</name>
    <name type="common">Root-knot nematode worm</name>
    <dbReference type="NCBI Taxonomy" id="6305"/>
    <lineage>
        <taxon>Eukaryota</taxon>
        <taxon>Metazoa</taxon>
        <taxon>Ecdysozoa</taxon>
        <taxon>Nematoda</taxon>
        <taxon>Chromadorea</taxon>
        <taxon>Rhabditida</taxon>
        <taxon>Tylenchina</taxon>
        <taxon>Tylenchomorpha</taxon>
        <taxon>Tylenchoidea</taxon>
        <taxon>Meloidogynidae</taxon>
        <taxon>Meloidogyninae</taxon>
        <taxon>Meloidogyne</taxon>
    </lineage>
</organism>
<evidence type="ECO:0000256" key="2">
    <source>
        <dbReference type="ARBA" id="ARBA00012417"/>
    </source>
</evidence>
<evidence type="ECO:0000313" key="13">
    <source>
        <dbReference type="WBParaSite" id="MhA1_Contig671.frz3.gene3"/>
    </source>
</evidence>
<evidence type="ECO:0000256" key="9">
    <source>
        <dbReference type="PROSITE-ProRule" id="PRU00047"/>
    </source>
</evidence>
<dbReference type="EC" id="2.7.7.7" evidence="2"/>
<dbReference type="AlphaFoldDB" id="A0A1I8BVG4"/>
<comment type="catalytic activity">
    <reaction evidence="8">
        <text>DNA(n) + a 2'-deoxyribonucleoside 5'-triphosphate = DNA(n+1) + diphosphate</text>
        <dbReference type="Rhea" id="RHEA:22508"/>
        <dbReference type="Rhea" id="RHEA-COMP:17339"/>
        <dbReference type="Rhea" id="RHEA-COMP:17340"/>
        <dbReference type="ChEBI" id="CHEBI:33019"/>
        <dbReference type="ChEBI" id="CHEBI:61560"/>
        <dbReference type="ChEBI" id="CHEBI:173112"/>
        <dbReference type="EC" id="2.7.7.7"/>
    </reaction>
</comment>
<evidence type="ECO:0000313" key="12">
    <source>
        <dbReference type="Proteomes" id="UP000095281"/>
    </source>
</evidence>
<evidence type="ECO:0000256" key="10">
    <source>
        <dbReference type="SAM" id="MobiDB-lite"/>
    </source>
</evidence>
<feature type="domain" description="CCHC-type" evidence="11">
    <location>
        <begin position="212"/>
        <end position="227"/>
    </location>
</feature>
<keyword evidence="6" id="KW-0239">DNA-directed DNA polymerase</keyword>
<name>A0A1I8BVG4_MELHA</name>
<accession>A0A1I8BVG4</accession>
<keyword evidence="12" id="KW-1185">Reference proteome</keyword>
<keyword evidence="4" id="KW-0548">Nucleotidyltransferase</keyword>
<dbReference type="PANTHER" id="PTHR33568:SF3">
    <property type="entry name" value="DNA-DIRECTED DNA POLYMERASE"/>
    <property type="match status" value="1"/>
</dbReference>
<dbReference type="WBParaSite" id="MhA1_Contig671.frz3.gene3">
    <property type="protein sequence ID" value="MhA1_Contig671.frz3.gene3"/>
    <property type="gene ID" value="MhA1_Contig671.frz3.gene3"/>
</dbReference>
<keyword evidence="9" id="KW-0862">Zinc</keyword>
<comment type="similarity">
    <text evidence="1">Belongs to the DNA polymerase type-B family.</text>
</comment>
<feature type="compositionally biased region" description="Polar residues" evidence="10">
    <location>
        <begin position="384"/>
        <end position="402"/>
    </location>
</feature>
<keyword evidence="7" id="KW-0238">DNA-binding</keyword>
<dbReference type="GO" id="GO:0003677">
    <property type="term" value="F:DNA binding"/>
    <property type="evidence" value="ECO:0007669"/>
    <property type="project" value="UniProtKB-KW"/>
</dbReference>
<evidence type="ECO:0000256" key="3">
    <source>
        <dbReference type="ARBA" id="ARBA00022679"/>
    </source>
</evidence>
<dbReference type="InterPro" id="IPR036397">
    <property type="entry name" value="RNaseH_sf"/>
</dbReference>
<evidence type="ECO:0000256" key="8">
    <source>
        <dbReference type="ARBA" id="ARBA00049244"/>
    </source>
</evidence>
<feature type="region of interest" description="Disordered" evidence="10">
    <location>
        <begin position="351"/>
        <end position="428"/>
    </location>
</feature>
<dbReference type="GO" id="GO:0003887">
    <property type="term" value="F:DNA-directed DNA polymerase activity"/>
    <property type="evidence" value="ECO:0007669"/>
    <property type="project" value="UniProtKB-KW"/>
</dbReference>
<dbReference type="Pfam" id="PF03175">
    <property type="entry name" value="DNA_pol_B_2"/>
    <property type="match status" value="1"/>
</dbReference>
<evidence type="ECO:0000256" key="6">
    <source>
        <dbReference type="ARBA" id="ARBA00022932"/>
    </source>
</evidence>
<dbReference type="GO" id="GO:0006260">
    <property type="term" value="P:DNA replication"/>
    <property type="evidence" value="ECO:0007669"/>
    <property type="project" value="UniProtKB-KW"/>
</dbReference>
<dbReference type="Gene3D" id="3.30.420.10">
    <property type="entry name" value="Ribonuclease H-like superfamily/Ribonuclease H"/>
    <property type="match status" value="1"/>
</dbReference>
<sequence length="428" mass="50005">MLTVCIAHNGGKYDFHLILEALHRRSLPPKNLCTTGLKIYSMRLGGNNQRKILFKDSLNYFICELDALTKVFSLPEEIATTKPFFPYLYVQRQHLLKRINGLPPLHYYQPDFKKSEKREQLITWHQHQMNRVNFQLREQLILYCANDVAILRESVLRYRRLIGEHTRGLDPFLVLGIVNRNSQNLENSRFNKSESQPWRREGQVKNYDSVQCYNCGLFGHISRYCRKPKKWSNRVNSPEVNHVRVNSSHSGPYCCTVKIPRQYSRNGSIISLNKSQKSKSSRESHWNKSNYSHKSSQFHEGMEVLVLNLNKKGKIIWMPGTILSKFGSKYKVQVPKLKTVVSRDEWHIRKPKSMNSCGSQSYSEKSIRTKGSSSCSQNSRRSQILENSPMETCSQSKNGSEQKQLHTERDDEQTKDVETKKSWSYFMW</sequence>
<dbReference type="PROSITE" id="PS50158">
    <property type="entry name" value="ZF_CCHC"/>
    <property type="match status" value="1"/>
</dbReference>
<feature type="compositionally biased region" description="Basic and acidic residues" evidence="10">
    <location>
        <begin position="403"/>
        <end position="421"/>
    </location>
</feature>
<feature type="compositionally biased region" description="Polar residues" evidence="10">
    <location>
        <begin position="353"/>
        <end position="364"/>
    </location>
</feature>
<keyword evidence="9" id="KW-0863">Zinc-finger</keyword>
<evidence type="ECO:0000256" key="1">
    <source>
        <dbReference type="ARBA" id="ARBA00005755"/>
    </source>
</evidence>
<feature type="region of interest" description="Disordered" evidence="10">
    <location>
        <begin position="272"/>
        <end position="292"/>
    </location>
</feature>
<dbReference type="GO" id="GO:0019899">
    <property type="term" value="F:enzyme binding"/>
    <property type="evidence" value="ECO:0007669"/>
    <property type="project" value="UniProtKB-ARBA"/>
</dbReference>
<dbReference type="InterPro" id="IPR036875">
    <property type="entry name" value="Znf_CCHC_sf"/>
</dbReference>
<evidence type="ECO:0000259" key="11">
    <source>
        <dbReference type="PROSITE" id="PS50158"/>
    </source>
</evidence>
<evidence type="ECO:0000256" key="7">
    <source>
        <dbReference type="ARBA" id="ARBA00023125"/>
    </source>
</evidence>
<protein>
    <recommendedName>
        <fullName evidence="2">DNA-directed DNA polymerase</fullName>
        <ecNumber evidence="2">2.7.7.7</ecNumber>
    </recommendedName>
</protein>
<keyword evidence="3" id="KW-0808">Transferase</keyword>
<feature type="compositionally biased region" description="Low complexity" evidence="10">
    <location>
        <begin position="372"/>
        <end position="382"/>
    </location>
</feature>
<dbReference type="GO" id="GO:0000166">
    <property type="term" value="F:nucleotide binding"/>
    <property type="evidence" value="ECO:0007669"/>
    <property type="project" value="InterPro"/>
</dbReference>